<evidence type="ECO:0000259" key="1">
    <source>
        <dbReference type="PROSITE" id="PS50013"/>
    </source>
</evidence>
<sequence length="194" mass="22545">MTPFKLVIGKEVITPLALTWDSTLSMNGPDCGAFLDEWKTKLEEAKSSLQRSKECMARYANKKQRLDEDFQVGDLVLVSACNITLPRNITHKFNHCYYGPYKVDKWINEFHNAFHVSLLKGFKPNSKYHGHEVRVLHDGENHFESEAILRDRNTREGPQFLIKWKGQSLVDANWILANTFGPHHRLVHKYYQTT</sequence>
<keyword evidence="3" id="KW-1185">Reference proteome</keyword>
<accession>A0A8T2Q2R3</accession>
<dbReference type="SUPFAM" id="SSF54160">
    <property type="entry name" value="Chromo domain-like"/>
    <property type="match status" value="1"/>
</dbReference>
<comment type="caution">
    <text evidence="2">The sequence shown here is derived from an EMBL/GenBank/DDBJ whole genome shotgun (WGS) entry which is preliminary data.</text>
</comment>
<gene>
    <name evidence="2" type="ORF">KP509_38G014700</name>
</gene>
<proteinExistence type="predicted"/>
<evidence type="ECO:0000313" key="2">
    <source>
        <dbReference type="EMBL" id="KAH7277903.1"/>
    </source>
</evidence>
<dbReference type="InterPro" id="IPR016197">
    <property type="entry name" value="Chromo-like_dom_sf"/>
</dbReference>
<name>A0A8T2Q2R3_CERRI</name>
<dbReference type="PROSITE" id="PS50013">
    <property type="entry name" value="CHROMO_2"/>
    <property type="match status" value="1"/>
</dbReference>
<dbReference type="Gene3D" id="2.40.50.40">
    <property type="match status" value="1"/>
</dbReference>
<organism evidence="2 3">
    <name type="scientific">Ceratopteris richardii</name>
    <name type="common">Triangle waterfern</name>
    <dbReference type="NCBI Taxonomy" id="49495"/>
    <lineage>
        <taxon>Eukaryota</taxon>
        <taxon>Viridiplantae</taxon>
        <taxon>Streptophyta</taxon>
        <taxon>Embryophyta</taxon>
        <taxon>Tracheophyta</taxon>
        <taxon>Polypodiopsida</taxon>
        <taxon>Polypodiidae</taxon>
        <taxon>Polypodiales</taxon>
        <taxon>Pteridineae</taxon>
        <taxon>Pteridaceae</taxon>
        <taxon>Parkerioideae</taxon>
        <taxon>Ceratopteris</taxon>
    </lineage>
</organism>
<dbReference type="InterPro" id="IPR000953">
    <property type="entry name" value="Chromo/chromo_shadow_dom"/>
</dbReference>
<dbReference type="OrthoDB" id="123497at2759"/>
<dbReference type="AlphaFoldDB" id="A0A8T2Q2R3"/>
<reference evidence="2" key="1">
    <citation type="submission" date="2021-08" db="EMBL/GenBank/DDBJ databases">
        <title>WGS assembly of Ceratopteris richardii.</title>
        <authorList>
            <person name="Marchant D.B."/>
            <person name="Chen G."/>
            <person name="Jenkins J."/>
            <person name="Shu S."/>
            <person name="Leebens-Mack J."/>
            <person name="Grimwood J."/>
            <person name="Schmutz J."/>
            <person name="Soltis P."/>
            <person name="Soltis D."/>
            <person name="Chen Z.-H."/>
        </authorList>
    </citation>
    <scope>NUCLEOTIDE SEQUENCE</scope>
    <source>
        <strain evidence="2">Whitten #5841</strain>
        <tissue evidence="2">Leaf</tissue>
    </source>
</reference>
<evidence type="ECO:0000313" key="3">
    <source>
        <dbReference type="Proteomes" id="UP000825935"/>
    </source>
</evidence>
<dbReference type="CDD" id="cd00024">
    <property type="entry name" value="CD_CSD"/>
    <property type="match status" value="1"/>
</dbReference>
<dbReference type="Proteomes" id="UP000825935">
    <property type="component" value="Chromosome 38"/>
</dbReference>
<protein>
    <recommendedName>
        <fullName evidence="1">Chromo domain-containing protein</fullName>
    </recommendedName>
</protein>
<feature type="domain" description="Chromo" evidence="1">
    <location>
        <begin position="143"/>
        <end position="194"/>
    </location>
</feature>
<dbReference type="EMBL" id="CM035443">
    <property type="protein sequence ID" value="KAH7277903.1"/>
    <property type="molecule type" value="Genomic_DNA"/>
</dbReference>